<gene>
    <name evidence="2" type="ORF">BSYN_25380</name>
</gene>
<protein>
    <submittedName>
        <fullName evidence="2">N-acetyltransferase</fullName>
    </submittedName>
</protein>
<organism evidence="2 3">
    <name type="scientific">Bacteroides sedimenti</name>
    <dbReference type="NCBI Taxonomy" id="2136147"/>
    <lineage>
        <taxon>Bacteria</taxon>
        <taxon>Pseudomonadati</taxon>
        <taxon>Bacteroidota</taxon>
        <taxon>Bacteroidia</taxon>
        <taxon>Bacteroidales</taxon>
        <taxon>Bacteroidaceae</taxon>
        <taxon>Bacteroides</taxon>
    </lineage>
</organism>
<evidence type="ECO:0000313" key="2">
    <source>
        <dbReference type="EMBL" id="BEH00274.1"/>
    </source>
</evidence>
<dbReference type="SUPFAM" id="SSF55729">
    <property type="entry name" value="Acyl-CoA N-acyltransferases (Nat)"/>
    <property type="match status" value="1"/>
</dbReference>
<name>A0ABN6ZCX4_9BACE</name>
<feature type="region of interest" description="Disordered" evidence="1">
    <location>
        <begin position="179"/>
        <end position="199"/>
    </location>
</feature>
<sequence>MESNIEILVANENHIPYVDIILNTIEVAAKIRGTGIAKRSPEYVKQKMIEGKAIIALCDGEFAGFCYIETWSNKEFVANSGLIVVDKFRGHGLAKRIKRRAFELSRERFPNAKIFGLTTGLAVMKINSELGYVPVTFSELTTDEAFWKGCQSCVNYDILQRTGGTKCLCTAMLYDPAKHPEDTHNKESEKESTESTENK</sequence>
<reference evidence="2 3" key="1">
    <citation type="submission" date="2023-04" db="EMBL/GenBank/DDBJ databases">
        <title>Draft genome sequence of acteroides sedimenti strain YN3PY1.</title>
        <authorList>
            <person name="Yoshida N."/>
        </authorList>
    </citation>
    <scope>NUCLEOTIDE SEQUENCE [LARGE SCALE GENOMIC DNA]</scope>
    <source>
        <strain evidence="2 3">YN3PY1</strain>
    </source>
</reference>
<dbReference type="Gene3D" id="3.40.630.30">
    <property type="match status" value="1"/>
</dbReference>
<dbReference type="EMBL" id="AP028055">
    <property type="protein sequence ID" value="BEH00274.1"/>
    <property type="molecule type" value="Genomic_DNA"/>
</dbReference>
<dbReference type="CDD" id="cd04301">
    <property type="entry name" value="NAT_SF"/>
    <property type="match status" value="1"/>
</dbReference>
<evidence type="ECO:0000256" key="1">
    <source>
        <dbReference type="SAM" id="MobiDB-lite"/>
    </source>
</evidence>
<accession>A0ABN6ZCX4</accession>
<evidence type="ECO:0000313" key="3">
    <source>
        <dbReference type="Proteomes" id="UP001496674"/>
    </source>
</evidence>
<dbReference type="InterPro" id="IPR016181">
    <property type="entry name" value="Acyl_CoA_acyltransferase"/>
</dbReference>
<dbReference type="Proteomes" id="UP001496674">
    <property type="component" value="Chromosome"/>
</dbReference>
<proteinExistence type="predicted"/>
<dbReference type="RefSeq" id="WP_353331473.1">
    <property type="nucleotide sequence ID" value="NZ_AP028055.1"/>
</dbReference>
<keyword evidence="3" id="KW-1185">Reference proteome</keyword>